<dbReference type="EMBL" id="AYKW01000067">
    <property type="protein sequence ID" value="PIL23920.1"/>
    <property type="molecule type" value="Genomic_DNA"/>
</dbReference>
<sequence>MSKLPTPSETFDEDLGYALNRATPPHAPKEISVAPITAPSANVTLQPATEEEEHLDIATFFLSSELEFSQSRREPSAVSSVVLASIPTVTLVPTAAKRKKDNSEGGPTKTAKRKKKRDEIDDIFGS</sequence>
<proteinExistence type="predicted"/>
<keyword evidence="3" id="KW-1185">Reference proteome</keyword>
<evidence type="ECO:0000313" key="3">
    <source>
        <dbReference type="Proteomes" id="UP000230002"/>
    </source>
</evidence>
<feature type="region of interest" description="Disordered" evidence="1">
    <location>
        <begin position="94"/>
        <end position="126"/>
    </location>
</feature>
<comment type="caution">
    <text evidence="2">The sequence shown here is derived from an EMBL/GenBank/DDBJ whole genome shotgun (WGS) entry which is preliminary data.</text>
</comment>
<evidence type="ECO:0000256" key="1">
    <source>
        <dbReference type="SAM" id="MobiDB-lite"/>
    </source>
</evidence>
<dbReference type="Proteomes" id="UP000230002">
    <property type="component" value="Unassembled WGS sequence"/>
</dbReference>
<accession>A0A2G8RQY1</accession>
<evidence type="ECO:0000313" key="2">
    <source>
        <dbReference type="EMBL" id="PIL23920.1"/>
    </source>
</evidence>
<organism evidence="2 3">
    <name type="scientific">Ganoderma sinense ZZ0214-1</name>
    <dbReference type="NCBI Taxonomy" id="1077348"/>
    <lineage>
        <taxon>Eukaryota</taxon>
        <taxon>Fungi</taxon>
        <taxon>Dikarya</taxon>
        <taxon>Basidiomycota</taxon>
        <taxon>Agaricomycotina</taxon>
        <taxon>Agaricomycetes</taxon>
        <taxon>Polyporales</taxon>
        <taxon>Polyporaceae</taxon>
        <taxon>Ganoderma</taxon>
    </lineage>
</organism>
<protein>
    <submittedName>
        <fullName evidence="2">Uncharacterized protein</fullName>
    </submittedName>
</protein>
<reference evidence="2 3" key="1">
    <citation type="journal article" date="2015" name="Sci. Rep.">
        <title>Chromosome-level genome map provides insights into diverse defense mechanisms in the medicinal fungus Ganoderma sinense.</title>
        <authorList>
            <person name="Zhu Y."/>
            <person name="Xu J."/>
            <person name="Sun C."/>
            <person name="Zhou S."/>
            <person name="Xu H."/>
            <person name="Nelson D.R."/>
            <person name="Qian J."/>
            <person name="Song J."/>
            <person name="Luo H."/>
            <person name="Xiang L."/>
            <person name="Li Y."/>
            <person name="Xu Z."/>
            <person name="Ji A."/>
            <person name="Wang L."/>
            <person name="Lu S."/>
            <person name="Hayward A."/>
            <person name="Sun W."/>
            <person name="Li X."/>
            <person name="Schwartz D.C."/>
            <person name="Wang Y."/>
            <person name="Chen S."/>
        </authorList>
    </citation>
    <scope>NUCLEOTIDE SEQUENCE [LARGE SCALE GENOMIC DNA]</scope>
    <source>
        <strain evidence="2 3">ZZ0214-1</strain>
    </source>
</reference>
<dbReference type="AlphaFoldDB" id="A0A2G8RQY1"/>
<gene>
    <name evidence="2" type="ORF">GSI_13671</name>
</gene>
<name>A0A2G8RQY1_9APHY</name>